<evidence type="ECO:0000256" key="1">
    <source>
        <dbReference type="SAM" id="MobiDB-lite"/>
    </source>
</evidence>
<feature type="region of interest" description="Disordered" evidence="1">
    <location>
        <begin position="27"/>
        <end position="47"/>
    </location>
</feature>
<evidence type="ECO:0000313" key="2">
    <source>
        <dbReference type="EMBL" id="CAI2169253.1"/>
    </source>
</evidence>
<reference evidence="2" key="1">
    <citation type="submission" date="2022-08" db="EMBL/GenBank/DDBJ databases">
        <authorList>
            <person name="Kallberg Y."/>
            <person name="Tangrot J."/>
            <person name="Rosling A."/>
        </authorList>
    </citation>
    <scope>NUCLEOTIDE SEQUENCE</scope>
    <source>
        <strain evidence="2">Wild A</strain>
    </source>
</reference>
<keyword evidence="3" id="KW-1185">Reference proteome</keyword>
<dbReference type="Proteomes" id="UP001153678">
    <property type="component" value="Unassembled WGS sequence"/>
</dbReference>
<evidence type="ECO:0000313" key="3">
    <source>
        <dbReference type="Proteomes" id="UP001153678"/>
    </source>
</evidence>
<dbReference type="EMBL" id="CAMKVN010000565">
    <property type="protein sequence ID" value="CAI2169253.1"/>
    <property type="molecule type" value="Genomic_DNA"/>
</dbReference>
<feature type="compositionally biased region" description="Low complexity" evidence="1">
    <location>
        <begin position="27"/>
        <end position="45"/>
    </location>
</feature>
<gene>
    <name evidence="2" type="ORF">FWILDA_LOCUS3990</name>
</gene>
<proteinExistence type="predicted"/>
<dbReference type="AlphaFoldDB" id="A0A9W4SH46"/>
<sequence length="117" mass="13143">MDFEVFDISKIAAINKISPVISPLNNNNNNNIKVDNISKNSSSSKNRSKLLDTNEYFEDNDMKEDLKDFTVITKATPFAIANSIKFTSKKRITAKSSLLSTIFSLKIMTLKEYLSVA</sequence>
<accession>A0A9W4SH46</accession>
<name>A0A9W4SH46_9GLOM</name>
<comment type="caution">
    <text evidence="2">The sequence shown here is derived from an EMBL/GenBank/DDBJ whole genome shotgun (WGS) entry which is preliminary data.</text>
</comment>
<organism evidence="2 3">
    <name type="scientific">Funneliformis geosporum</name>
    <dbReference type="NCBI Taxonomy" id="1117311"/>
    <lineage>
        <taxon>Eukaryota</taxon>
        <taxon>Fungi</taxon>
        <taxon>Fungi incertae sedis</taxon>
        <taxon>Mucoromycota</taxon>
        <taxon>Glomeromycotina</taxon>
        <taxon>Glomeromycetes</taxon>
        <taxon>Glomerales</taxon>
        <taxon>Glomeraceae</taxon>
        <taxon>Funneliformis</taxon>
    </lineage>
</organism>
<protein>
    <submittedName>
        <fullName evidence="2">1852_t:CDS:1</fullName>
    </submittedName>
</protein>